<organism evidence="1 2">
    <name type="scientific">Candidatus Nitrosomaritimum aestuariumsis</name>
    <dbReference type="NCBI Taxonomy" id="3342354"/>
    <lineage>
        <taxon>Archaea</taxon>
        <taxon>Nitrososphaerota</taxon>
        <taxon>Nitrososphaeria</taxon>
        <taxon>Nitrosopumilales</taxon>
        <taxon>Nitrosopumilaceae</taxon>
        <taxon>Candidatus Nitrosomaritimum</taxon>
    </lineage>
</organism>
<name>A0AC60VW92_9ARCH</name>
<comment type="caution">
    <text evidence="1">The sequence shown here is derived from an EMBL/GenBank/DDBJ whole genome shotgun (WGS) entry which is preliminary data.</text>
</comment>
<gene>
    <name evidence="1" type="ORF">H2B03_00785</name>
</gene>
<dbReference type="Proteomes" id="UP000559653">
    <property type="component" value="Unassembled WGS sequence"/>
</dbReference>
<protein>
    <submittedName>
        <fullName evidence="1">Uncharacterized protein</fullName>
    </submittedName>
</protein>
<evidence type="ECO:0000313" key="2">
    <source>
        <dbReference type="Proteomes" id="UP000559653"/>
    </source>
</evidence>
<dbReference type="EMBL" id="JACEMZ010000001">
    <property type="protein sequence ID" value="MBA4451704.1"/>
    <property type="molecule type" value="Genomic_DNA"/>
</dbReference>
<reference evidence="1 2" key="1">
    <citation type="journal article" date="2020" name="Appl. Environ. Microbiol.">
        <title>Genomic Characteristics of a Novel Species of Ammonia-Oxidizing Archaea from the Jiulong River Estuary.</title>
        <authorList>
            <person name="Zou D."/>
            <person name="Wan R."/>
            <person name="Han L."/>
            <person name="Xu M.N."/>
            <person name="Liu Y."/>
            <person name="Liu H."/>
            <person name="Kao S.J."/>
            <person name="Li M."/>
        </authorList>
    </citation>
    <scope>NUCLEOTIDE SEQUENCE [LARGE SCALE GENOMIC DNA]</scope>
    <source>
        <strain evidence="1">W1bin1</strain>
    </source>
</reference>
<evidence type="ECO:0000313" key="1">
    <source>
        <dbReference type="EMBL" id="MBA4451704.1"/>
    </source>
</evidence>
<proteinExistence type="predicted"/>
<sequence>MPGDEIVVPKELREFMLEGAEETFLGKKNGANKQYRYGNLHIREYDDKFLVHTDKIDPRKDPLGHLVFDAPEVLVGLACAIFGGSQIGKSLINTNKSKKSSISSGLLSSIIAGYIGYTSTKKIKNYLE</sequence>
<accession>A0AC60VW92</accession>